<name>A0A9W6LU01_9HYPH</name>
<reference evidence="2" key="1">
    <citation type="journal article" date="2023" name="Int. J. Syst. Evol. Microbiol.">
        <title>Methylocystis iwaonis sp. nov., a type II methane-oxidizing bacterium from surface soil of a rice paddy field in Japan, and emended description of the genus Methylocystis (ex Whittenbury et al. 1970) Bowman et al. 1993.</title>
        <authorList>
            <person name="Kaise H."/>
            <person name="Sawadogo J.B."/>
            <person name="Alam M.S."/>
            <person name="Ueno C."/>
            <person name="Dianou D."/>
            <person name="Shinjo R."/>
            <person name="Asakawa S."/>
        </authorList>
    </citation>
    <scope>NUCLEOTIDE SEQUENCE</scope>
    <source>
        <strain evidence="2">LMG27198</strain>
    </source>
</reference>
<dbReference type="EMBL" id="BSEC01000002">
    <property type="protein sequence ID" value="GLI95285.1"/>
    <property type="molecule type" value="Genomic_DNA"/>
</dbReference>
<evidence type="ECO:0000313" key="2">
    <source>
        <dbReference type="EMBL" id="GLI95285.1"/>
    </source>
</evidence>
<dbReference type="AlphaFoldDB" id="A0A9W6LU01"/>
<evidence type="ECO:0000256" key="1">
    <source>
        <dbReference type="SAM" id="MobiDB-lite"/>
    </source>
</evidence>
<proteinExistence type="predicted"/>
<accession>A0A9W6LU01</accession>
<evidence type="ECO:0000313" key="3">
    <source>
        <dbReference type="Proteomes" id="UP001144323"/>
    </source>
</evidence>
<comment type="caution">
    <text evidence="2">The sequence shown here is derived from an EMBL/GenBank/DDBJ whole genome shotgun (WGS) entry which is preliminary data.</text>
</comment>
<gene>
    <name evidence="2" type="ORF">LMG27198_42770</name>
</gene>
<keyword evidence="3" id="KW-1185">Reference proteome</keyword>
<dbReference type="Proteomes" id="UP001144323">
    <property type="component" value="Unassembled WGS sequence"/>
</dbReference>
<protein>
    <submittedName>
        <fullName evidence="2">Uncharacterized protein</fullName>
    </submittedName>
</protein>
<feature type="region of interest" description="Disordered" evidence="1">
    <location>
        <begin position="62"/>
        <end position="81"/>
    </location>
</feature>
<organism evidence="2 3">
    <name type="scientific">Methylocystis echinoides</name>
    <dbReference type="NCBI Taxonomy" id="29468"/>
    <lineage>
        <taxon>Bacteria</taxon>
        <taxon>Pseudomonadati</taxon>
        <taxon>Pseudomonadota</taxon>
        <taxon>Alphaproteobacteria</taxon>
        <taxon>Hyphomicrobiales</taxon>
        <taxon>Methylocystaceae</taxon>
        <taxon>Methylocystis</taxon>
    </lineage>
</organism>
<feature type="compositionally biased region" description="Basic and acidic residues" evidence="1">
    <location>
        <begin position="62"/>
        <end position="71"/>
    </location>
</feature>
<sequence>MDTSRTVIREAARTAADEQARAHAALEAQRALAAHSTAPLAASLAVDARLEALRCEQMEKLRQISGEKEAGGKATESEIGQ</sequence>